<dbReference type="AlphaFoldDB" id="A0A0C3BUI8"/>
<name>A0A0C3BUI8_HEBCY</name>
<dbReference type="HOGENOM" id="CLU_090397_0_0_1"/>
<dbReference type="STRING" id="686832.A0A0C3BUI8"/>
<dbReference type="Pfam" id="PF20209">
    <property type="entry name" value="DUF6570"/>
    <property type="match status" value="1"/>
</dbReference>
<dbReference type="EMBL" id="KN831815">
    <property type="protein sequence ID" value="KIM35724.1"/>
    <property type="molecule type" value="Genomic_DNA"/>
</dbReference>
<feature type="non-terminal residue" evidence="2">
    <location>
        <position position="163"/>
    </location>
</feature>
<dbReference type="Proteomes" id="UP000053424">
    <property type="component" value="Unassembled WGS sequence"/>
</dbReference>
<evidence type="ECO:0000313" key="3">
    <source>
        <dbReference type="Proteomes" id="UP000053424"/>
    </source>
</evidence>
<dbReference type="InterPro" id="IPR046700">
    <property type="entry name" value="DUF6570"/>
</dbReference>
<reference evidence="2 3" key="1">
    <citation type="submission" date="2014-04" db="EMBL/GenBank/DDBJ databases">
        <authorList>
            <consortium name="DOE Joint Genome Institute"/>
            <person name="Kuo A."/>
            <person name="Gay G."/>
            <person name="Dore J."/>
            <person name="Kohler A."/>
            <person name="Nagy L.G."/>
            <person name="Floudas D."/>
            <person name="Copeland A."/>
            <person name="Barry K.W."/>
            <person name="Cichocki N."/>
            <person name="Veneault-Fourrey C."/>
            <person name="LaButti K."/>
            <person name="Lindquist E.A."/>
            <person name="Lipzen A."/>
            <person name="Lundell T."/>
            <person name="Morin E."/>
            <person name="Murat C."/>
            <person name="Sun H."/>
            <person name="Tunlid A."/>
            <person name="Henrissat B."/>
            <person name="Grigoriev I.V."/>
            <person name="Hibbett D.S."/>
            <person name="Martin F."/>
            <person name="Nordberg H.P."/>
            <person name="Cantor M.N."/>
            <person name="Hua S.X."/>
        </authorList>
    </citation>
    <scope>NUCLEOTIDE SEQUENCE [LARGE SCALE GENOMIC DNA]</scope>
    <source>
        <strain evidence="3">h7</strain>
    </source>
</reference>
<reference evidence="3" key="2">
    <citation type="submission" date="2015-01" db="EMBL/GenBank/DDBJ databases">
        <title>Evolutionary Origins and Diversification of the Mycorrhizal Mutualists.</title>
        <authorList>
            <consortium name="DOE Joint Genome Institute"/>
            <consortium name="Mycorrhizal Genomics Consortium"/>
            <person name="Kohler A."/>
            <person name="Kuo A."/>
            <person name="Nagy L.G."/>
            <person name="Floudas D."/>
            <person name="Copeland A."/>
            <person name="Barry K.W."/>
            <person name="Cichocki N."/>
            <person name="Veneault-Fourrey C."/>
            <person name="LaButti K."/>
            <person name="Lindquist E.A."/>
            <person name="Lipzen A."/>
            <person name="Lundell T."/>
            <person name="Morin E."/>
            <person name="Murat C."/>
            <person name="Riley R."/>
            <person name="Ohm R."/>
            <person name="Sun H."/>
            <person name="Tunlid A."/>
            <person name="Henrissat B."/>
            <person name="Grigoriev I.V."/>
            <person name="Hibbett D.S."/>
            <person name="Martin F."/>
        </authorList>
    </citation>
    <scope>NUCLEOTIDE SEQUENCE [LARGE SCALE GENOMIC DNA]</scope>
    <source>
        <strain evidence="3">h7</strain>
    </source>
</reference>
<evidence type="ECO:0000313" key="2">
    <source>
        <dbReference type="EMBL" id="KIM35724.1"/>
    </source>
</evidence>
<organism evidence="2 3">
    <name type="scientific">Hebeloma cylindrosporum</name>
    <dbReference type="NCBI Taxonomy" id="76867"/>
    <lineage>
        <taxon>Eukaryota</taxon>
        <taxon>Fungi</taxon>
        <taxon>Dikarya</taxon>
        <taxon>Basidiomycota</taxon>
        <taxon>Agaricomycotina</taxon>
        <taxon>Agaricomycetes</taxon>
        <taxon>Agaricomycetidae</taxon>
        <taxon>Agaricales</taxon>
        <taxon>Agaricineae</taxon>
        <taxon>Hymenogastraceae</taxon>
        <taxon>Hebeloma</taxon>
    </lineage>
</organism>
<accession>A0A0C3BUI8</accession>
<feature type="domain" description="DUF6570" evidence="1">
    <location>
        <begin position="1"/>
        <end position="65"/>
    </location>
</feature>
<protein>
    <recommendedName>
        <fullName evidence="1">DUF6570 domain-containing protein</fullName>
    </recommendedName>
</protein>
<evidence type="ECO:0000259" key="1">
    <source>
        <dbReference type="Pfam" id="PF20209"/>
    </source>
</evidence>
<sequence>MLPPPREDLDDVLAILFTGPSKPSEADLSRIPFLVRRNHVMRALQWLKANHSDYANIEISTENLEGYSETEPPVSIQYRQSNTNKTPEGTSVFDVDVEDGTEEGDCSFTVHGLTGENLETMTTLAIKAQALQHLNNLGKFLLVGQSKKLESIWNNPQLYPQMF</sequence>
<proteinExistence type="predicted"/>
<keyword evidence="3" id="KW-1185">Reference proteome</keyword>
<gene>
    <name evidence="2" type="ORF">M413DRAFT_79112</name>
</gene>
<dbReference type="OrthoDB" id="3221862at2759"/>